<feature type="transmembrane region" description="Helical" evidence="7">
    <location>
        <begin position="90"/>
        <end position="109"/>
    </location>
</feature>
<evidence type="ECO:0000256" key="4">
    <source>
        <dbReference type="ARBA" id="ARBA00022989"/>
    </source>
</evidence>
<proteinExistence type="predicted"/>
<feature type="transmembrane region" description="Helical" evidence="7">
    <location>
        <begin position="370"/>
        <end position="392"/>
    </location>
</feature>
<evidence type="ECO:0000256" key="5">
    <source>
        <dbReference type="ARBA" id="ARBA00023065"/>
    </source>
</evidence>
<dbReference type="Gene3D" id="1.20.1530.20">
    <property type="match status" value="1"/>
</dbReference>
<evidence type="ECO:0000256" key="2">
    <source>
        <dbReference type="ARBA" id="ARBA00022448"/>
    </source>
</evidence>
<evidence type="ECO:0000313" key="9">
    <source>
        <dbReference type="EMBL" id="MCP2258518.1"/>
    </source>
</evidence>
<dbReference type="Pfam" id="PF00999">
    <property type="entry name" value="Na_H_Exchanger"/>
    <property type="match status" value="1"/>
</dbReference>
<evidence type="ECO:0000313" key="10">
    <source>
        <dbReference type="Proteomes" id="UP001205311"/>
    </source>
</evidence>
<feature type="transmembrane region" description="Helical" evidence="7">
    <location>
        <begin position="191"/>
        <end position="211"/>
    </location>
</feature>
<evidence type="ECO:0000256" key="1">
    <source>
        <dbReference type="ARBA" id="ARBA00004141"/>
    </source>
</evidence>
<feature type="transmembrane region" description="Helical" evidence="7">
    <location>
        <begin position="340"/>
        <end position="363"/>
    </location>
</feature>
<dbReference type="InterPro" id="IPR006153">
    <property type="entry name" value="Cation/H_exchanger_TM"/>
</dbReference>
<reference evidence="9 10" key="1">
    <citation type="submission" date="2022-06" db="EMBL/GenBank/DDBJ databases">
        <title>Genomic Encyclopedia of Archaeal and Bacterial Type Strains, Phase II (KMG-II): from individual species to whole genera.</title>
        <authorList>
            <person name="Goeker M."/>
        </authorList>
    </citation>
    <scope>NUCLEOTIDE SEQUENCE [LARGE SCALE GENOMIC DNA]</scope>
    <source>
        <strain evidence="9 10">DSM 40477</strain>
    </source>
</reference>
<feature type="transmembrane region" description="Helical" evidence="7">
    <location>
        <begin position="156"/>
        <end position="179"/>
    </location>
</feature>
<dbReference type="Proteomes" id="UP001205311">
    <property type="component" value="Unassembled WGS sequence"/>
</dbReference>
<feature type="transmembrane region" description="Helical" evidence="7">
    <location>
        <begin position="24"/>
        <end position="44"/>
    </location>
</feature>
<feature type="transmembrane region" description="Helical" evidence="7">
    <location>
        <begin position="251"/>
        <end position="270"/>
    </location>
</feature>
<feature type="transmembrane region" description="Helical" evidence="7">
    <location>
        <begin position="64"/>
        <end position="83"/>
    </location>
</feature>
<keyword evidence="6 7" id="KW-0472">Membrane</keyword>
<evidence type="ECO:0000259" key="8">
    <source>
        <dbReference type="Pfam" id="PF00999"/>
    </source>
</evidence>
<keyword evidence="2" id="KW-0813">Transport</keyword>
<protein>
    <submittedName>
        <fullName evidence="9">Kef-type K+ transport system, membrane component KefB</fullName>
    </submittedName>
</protein>
<feature type="transmembrane region" description="Helical" evidence="7">
    <location>
        <begin position="121"/>
        <end position="144"/>
    </location>
</feature>
<feature type="domain" description="Cation/H+ exchanger transmembrane" evidence="8">
    <location>
        <begin position="75"/>
        <end position="456"/>
    </location>
</feature>
<evidence type="ECO:0000256" key="3">
    <source>
        <dbReference type="ARBA" id="ARBA00022692"/>
    </source>
</evidence>
<accession>A0ABT1HSR0</accession>
<evidence type="ECO:0000256" key="6">
    <source>
        <dbReference type="ARBA" id="ARBA00023136"/>
    </source>
</evidence>
<keyword evidence="4 7" id="KW-1133">Transmembrane helix</keyword>
<dbReference type="PANTHER" id="PTHR32468">
    <property type="entry name" value="CATION/H + ANTIPORTER"/>
    <property type="match status" value="1"/>
</dbReference>
<keyword evidence="3 7" id="KW-0812">Transmembrane</keyword>
<dbReference type="InterPro" id="IPR050794">
    <property type="entry name" value="CPA2_transporter"/>
</dbReference>
<dbReference type="RefSeq" id="WP_253669441.1">
    <property type="nucleotide sequence ID" value="NZ_JAMTCP010000009.1"/>
</dbReference>
<keyword evidence="10" id="KW-1185">Reference proteome</keyword>
<feature type="transmembrane region" description="Helical" evidence="7">
    <location>
        <begin position="431"/>
        <end position="455"/>
    </location>
</feature>
<name>A0ABT1HSR0_STRSD</name>
<keyword evidence="5" id="KW-0406">Ion transport</keyword>
<dbReference type="EMBL" id="JAMTCP010000009">
    <property type="protein sequence ID" value="MCP2258518.1"/>
    <property type="molecule type" value="Genomic_DNA"/>
</dbReference>
<sequence length="475" mass="47895">MDNGRVETVGGGTGLRRRRTTVRVVAGVLGVGTLLAVVVTALASTAGISESTVDTSGVDPVTRLLLAVTVILVTCHLLGALCARFGQPPVVGEILGGLALGPSGLGLVLPGAREWLLPPAVAHAVGLAAQLGLVTFMFLVGCELRVDQVRARRRAVGSVVLGATGLPFLAGVALAVAAAPTLGATRGPASAVFLGLAMSITALPVLARILTDMGLAATPVGTLAVGCAAVGDALAWGAITVLLATTTGGRHWTWTVGLTLAFVAVVFGCVRPALDALVRRAGTHPPTRHLLLPLLAAGALAAATATQLIGLHPVIGAFLFGAAVPRHSSVVDRVDQLLRGFAVTVLLPLFFAGVGLTASFAAFGDSPAHWLVFVVALVLASGTKFLGASGAARLAGVPRGEAVCLGSLLNCRGVTELVVASIGWQHGLVDAFGFTVLVLVALVTTAATGPVTRLVMARTPGPWTRPLPSPARPPA</sequence>
<feature type="transmembrane region" description="Helical" evidence="7">
    <location>
        <begin position="290"/>
        <end position="320"/>
    </location>
</feature>
<dbReference type="InterPro" id="IPR038770">
    <property type="entry name" value="Na+/solute_symporter_sf"/>
</dbReference>
<comment type="subcellular location">
    <subcellularLocation>
        <location evidence="1">Membrane</location>
        <topology evidence="1">Multi-pass membrane protein</topology>
    </subcellularLocation>
</comment>
<organism evidence="9 10">
    <name type="scientific">Streptoalloteichus tenebrarius (strain ATCC 17920 / DSM 40477 / JCM 4838 / CBS 697.72 / NBRC 16177 / NCIMB 11028 / NRRL B-12390 / A12253. 1 / ISP 5477)</name>
    <name type="common">Streptomyces tenebrarius</name>
    <dbReference type="NCBI Taxonomy" id="1933"/>
    <lineage>
        <taxon>Bacteria</taxon>
        <taxon>Bacillati</taxon>
        <taxon>Actinomycetota</taxon>
        <taxon>Actinomycetes</taxon>
        <taxon>Pseudonocardiales</taxon>
        <taxon>Pseudonocardiaceae</taxon>
        <taxon>Streptoalloteichus</taxon>
    </lineage>
</organism>
<gene>
    <name evidence="9" type="ORF">LX15_002216</name>
</gene>
<feature type="transmembrane region" description="Helical" evidence="7">
    <location>
        <begin position="223"/>
        <end position="245"/>
    </location>
</feature>
<dbReference type="PANTHER" id="PTHR32468:SF0">
    <property type="entry name" value="K(+)_H(+) ANTIPORTER 1"/>
    <property type="match status" value="1"/>
</dbReference>
<evidence type="ECO:0000256" key="7">
    <source>
        <dbReference type="SAM" id="Phobius"/>
    </source>
</evidence>
<comment type="caution">
    <text evidence="9">The sequence shown here is derived from an EMBL/GenBank/DDBJ whole genome shotgun (WGS) entry which is preliminary data.</text>
</comment>